<dbReference type="InterPro" id="IPR029044">
    <property type="entry name" value="Nucleotide-diphossugar_trans"/>
</dbReference>
<dbReference type="InterPro" id="IPR006375">
    <property type="entry name" value="Man1P_GuaTrfase/Man6P_Isoase"/>
</dbReference>
<dbReference type="InterPro" id="IPR001538">
    <property type="entry name" value="Man6P_isomerase-2_C"/>
</dbReference>
<dbReference type="AlphaFoldDB" id="D3SL56"/>
<reference evidence="13" key="1">
    <citation type="journal article" date="2010" name="Stand. Genomic Sci.">
        <title>Complete genome sequence of Thermocrinis albus type strain (HI 11/12T).</title>
        <authorList>
            <person name="Wirth R."/>
            <person name="Sikorski J."/>
            <person name="Brambilla E."/>
            <person name="Misra M."/>
            <person name="Lapidus A."/>
            <person name="Copeland A."/>
            <person name="Nolan M."/>
            <person name="Lucas S."/>
            <person name="Chen F."/>
            <person name="Tice H."/>
            <person name="Cheng J.F."/>
            <person name="Han C."/>
            <person name="Detter J.C."/>
            <person name="Tapia R."/>
            <person name="Bruce D."/>
            <person name="Goodwin L."/>
            <person name="Pitluck S."/>
            <person name="Pati A."/>
            <person name="Anderson I."/>
            <person name="Ivanova N."/>
            <person name="Mavromatis K."/>
            <person name="Mikhailova N."/>
            <person name="Chen A."/>
            <person name="Palaniappan K."/>
            <person name="Bilek Y."/>
            <person name="Hader T."/>
            <person name="Land M."/>
            <person name="Hauser L."/>
            <person name="Chang Y.J."/>
            <person name="Jeffries C.D."/>
            <person name="Tindall B.J."/>
            <person name="Rohde M."/>
            <person name="Goker M."/>
            <person name="Bristow J."/>
            <person name="Eisen J.A."/>
            <person name="Markowitz V."/>
            <person name="Hugenholtz P."/>
            <person name="Kyrpides N.C."/>
            <person name="Klenk H.P."/>
        </authorList>
    </citation>
    <scope>NUCLEOTIDE SEQUENCE [LARGE SCALE GENOMIC DNA]</scope>
    <source>
        <strain evidence="13">DSM 14484 / JCM 11386 / HI 11/12</strain>
    </source>
</reference>
<dbReference type="Proteomes" id="UP000002043">
    <property type="component" value="Chromosome"/>
</dbReference>
<keyword evidence="4 12" id="KW-0548">Nucleotidyltransferase</keyword>
<evidence type="ECO:0000256" key="2">
    <source>
        <dbReference type="ARBA" id="ARBA00012387"/>
    </source>
</evidence>
<dbReference type="EC" id="2.7.7.13" evidence="2"/>
<evidence type="ECO:0000256" key="4">
    <source>
        <dbReference type="ARBA" id="ARBA00022695"/>
    </source>
</evidence>
<protein>
    <recommendedName>
        <fullName evidence="2">mannose-1-phosphate guanylyltransferase</fullName>
        <ecNumber evidence="2">2.7.7.13</ecNumber>
    </recommendedName>
</protein>
<dbReference type="SUPFAM" id="SSF51182">
    <property type="entry name" value="RmlC-like cupins"/>
    <property type="match status" value="1"/>
</dbReference>
<dbReference type="SUPFAM" id="SSF53448">
    <property type="entry name" value="Nucleotide-diphospho-sugar transferases"/>
    <property type="match status" value="1"/>
</dbReference>
<dbReference type="GO" id="GO:0000271">
    <property type="term" value="P:polysaccharide biosynthetic process"/>
    <property type="evidence" value="ECO:0007669"/>
    <property type="project" value="InterPro"/>
</dbReference>
<dbReference type="Pfam" id="PF01050">
    <property type="entry name" value="MannoseP_isomer"/>
    <property type="match status" value="1"/>
</dbReference>
<evidence type="ECO:0000259" key="11">
    <source>
        <dbReference type="Pfam" id="PF22640"/>
    </source>
</evidence>
<dbReference type="CDD" id="cd02509">
    <property type="entry name" value="GDP-M1P_Guanylyltransferase"/>
    <property type="match status" value="1"/>
</dbReference>
<name>D3SL56_THEAH</name>
<dbReference type="Pfam" id="PF22640">
    <property type="entry name" value="ManC_GMP_beta-helix"/>
    <property type="match status" value="1"/>
</dbReference>
<accession>D3SL56</accession>
<dbReference type="KEGG" id="tal:Thal_0853"/>
<dbReference type="InterPro" id="IPR014710">
    <property type="entry name" value="RmlC-like_jellyroll"/>
</dbReference>
<evidence type="ECO:0000256" key="7">
    <source>
        <dbReference type="ARBA" id="ARBA00047343"/>
    </source>
</evidence>
<sequence>MKVIILAGGSGTRLWPLSRERYPKQFLKLDGEKSLLRKTFERACQLTYERDIMVVSVEEYTHHIKNDLYPHGDYTLILEPKRRNTGPAIILSVLYALEHLDLKEKEPVVVFASDHYVYPEERFLELVRFGVRVASEGYTVAFGVPPKGPDPNFGYIKYGHVLLQEEGRIAYRMDRFVEKPSPEIAKAFLESGEYLWNSGNFVFSPETLMENLRSVDESMYQIASKGYTEFFRQYDRLPEIAFDYLIMEKLKKGAVIPLDVLWSDVGSFAGLYEVLPKDDRGNATVGDTLTLHSENCLLYGKSRLICGVGIKDLLVIEERDAILILRKDMTQEVRTLVKKLKEDRRREAEVHPETYHPWGRALLLDESSDYRIRKLYVHPGRSIGPIIHMHSARSFTVLRGTVLFRSKDTQNYITEGDSVYVKKAVPYQIINEGHIIAELIEVQAGNYLRDDDVREIVL</sequence>
<comment type="similarity">
    <text evidence="1 8">Belongs to the mannose-6-phosphate isomerase type 2 family.</text>
</comment>
<dbReference type="PANTHER" id="PTHR46390:SF1">
    <property type="entry name" value="MANNOSE-1-PHOSPHATE GUANYLYLTRANSFERASE"/>
    <property type="match status" value="1"/>
</dbReference>
<evidence type="ECO:0000256" key="5">
    <source>
        <dbReference type="ARBA" id="ARBA00022741"/>
    </source>
</evidence>
<keyword evidence="12" id="KW-0413">Isomerase</keyword>
<evidence type="ECO:0000259" key="10">
    <source>
        <dbReference type="Pfam" id="PF01050"/>
    </source>
</evidence>
<dbReference type="PANTHER" id="PTHR46390">
    <property type="entry name" value="MANNOSE-1-PHOSPHATE GUANYLYLTRANSFERASE"/>
    <property type="match status" value="1"/>
</dbReference>
<dbReference type="InterPro" id="IPR051161">
    <property type="entry name" value="Mannose-6P_isomerase_type2"/>
</dbReference>
<dbReference type="Gene3D" id="3.90.550.10">
    <property type="entry name" value="Spore Coat Polysaccharide Biosynthesis Protein SpsA, Chain A"/>
    <property type="match status" value="1"/>
</dbReference>
<keyword evidence="13" id="KW-1185">Reference proteome</keyword>
<comment type="catalytic activity">
    <reaction evidence="7">
        <text>alpha-D-mannose 1-phosphate + GTP + H(+) = GDP-alpha-D-mannose + diphosphate</text>
        <dbReference type="Rhea" id="RHEA:15229"/>
        <dbReference type="ChEBI" id="CHEBI:15378"/>
        <dbReference type="ChEBI" id="CHEBI:33019"/>
        <dbReference type="ChEBI" id="CHEBI:37565"/>
        <dbReference type="ChEBI" id="CHEBI:57527"/>
        <dbReference type="ChEBI" id="CHEBI:58409"/>
        <dbReference type="EC" id="2.7.7.13"/>
    </reaction>
</comment>
<keyword evidence="5" id="KW-0547">Nucleotide-binding</keyword>
<gene>
    <name evidence="12" type="ordered locus">Thal_0853</name>
</gene>
<proteinExistence type="inferred from homology"/>
<feature type="domain" description="MannoseP isomerase/GMP-like beta-helix" evidence="11">
    <location>
        <begin position="288"/>
        <end position="340"/>
    </location>
</feature>
<keyword evidence="3 12" id="KW-0808">Transferase</keyword>
<dbReference type="HOGENOM" id="CLU_035527_1_0_0"/>
<dbReference type="GO" id="GO:0004475">
    <property type="term" value="F:mannose-1-phosphate guanylyltransferase (GTP) activity"/>
    <property type="evidence" value="ECO:0007669"/>
    <property type="project" value="UniProtKB-EC"/>
</dbReference>
<evidence type="ECO:0000259" key="9">
    <source>
        <dbReference type="Pfam" id="PF00483"/>
    </source>
</evidence>
<dbReference type="STRING" id="638303.Thal_0853"/>
<dbReference type="GO" id="GO:0005525">
    <property type="term" value="F:GTP binding"/>
    <property type="evidence" value="ECO:0007669"/>
    <property type="project" value="UniProtKB-KW"/>
</dbReference>
<dbReference type="RefSeq" id="WP_012991892.1">
    <property type="nucleotide sequence ID" value="NC_013894.1"/>
</dbReference>
<organism evidence="12 13">
    <name type="scientific">Thermocrinis albus (strain DSM 14484 / JCM 11386 / HI 11/12)</name>
    <dbReference type="NCBI Taxonomy" id="638303"/>
    <lineage>
        <taxon>Bacteria</taxon>
        <taxon>Pseudomonadati</taxon>
        <taxon>Aquificota</taxon>
        <taxon>Aquificia</taxon>
        <taxon>Aquificales</taxon>
        <taxon>Aquificaceae</taxon>
        <taxon>Thermocrinis</taxon>
    </lineage>
</organism>
<evidence type="ECO:0000256" key="1">
    <source>
        <dbReference type="ARBA" id="ARBA00006115"/>
    </source>
</evidence>
<evidence type="ECO:0000256" key="6">
    <source>
        <dbReference type="ARBA" id="ARBA00023134"/>
    </source>
</evidence>
<dbReference type="InterPro" id="IPR054566">
    <property type="entry name" value="ManC/GMP-like_b-helix"/>
</dbReference>
<evidence type="ECO:0000256" key="8">
    <source>
        <dbReference type="RuleBase" id="RU004190"/>
    </source>
</evidence>
<dbReference type="InterPro" id="IPR049577">
    <property type="entry name" value="GMPP_N"/>
</dbReference>
<evidence type="ECO:0000313" key="12">
    <source>
        <dbReference type="EMBL" id="ADC89486.1"/>
    </source>
</evidence>
<dbReference type="OrthoDB" id="9806359at2"/>
<dbReference type="eggNOG" id="COG0836">
    <property type="taxonomic scope" value="Bacteria"/>
</dbReference>
<dbReference type="GO" id="GO:0016853">
    <property type="term" value="F:isomerase activity"/>
    <property type="evidence" value="ECO:0007669"/>
    <property type="project" value="UniProtKB-KW"/>
</dbReference>
<dbReference type="EMBL" id="CP001931">
    <property type="protein sequence ID" value="ADC89486.1"/>
    <property type="molecule type" value="Genomic_DNA"/>
</dbReference>
<dbReference type="Gene3D" id="2.60.120.10">
    <property type="entry name" value="Jelly Rolls"/>
    <property type="match status" value="1"/>
</dbReference>
<dbReference type="GO" id="GO:0009298">
    <property type="term" value="P:GDP-mannose biosynthetic process"/>
    <property type="evidence" value="ECO:0007669"/>
    <property type="project" value="TreeGrafter"/>
</dbReference>
<dbReference type="eggNOG" id="COG0662">
    <property type="taxonomic scope" value="Bacteria"/>
</dbReference>
<feature type="domain" description="Nucleotidyl transferase" evidence="9">
    <location>
        <begin position="2"/>
        <end position="278"/>
    </location>
</feature>
<dbReference type="InterPro" id="IPR011051">
    <property type="entry name" value="RmlC_Cupin_sf"/>
</dbReference>
<feature type="domain" description="Mannose-6-phosphate isomerase type II C-terminal" evidence="10">
    <location>
        <begin position="345"/>
        <end position="454"/>
    </location>
</feature>
<dbReference type="Pfam" id="PF00483">
    <property type="entry name" value="NTP_transferase"/>
    <property type="match status" value="1"/>
</dbReference>
<evidence type="ECO:0000256" key="3">
    <source>
        <dbReference type="ARBA" id="ARBA00022679"/>
    </source>
</evidence>
<evidence type="ECO:0000313" key="13">
    <source>
        <dbReference type="Proteomes" id="UP000002043"/>
    </source>
</evidence>
<dbReference type="CDD" id="cd02213">
    <property type="entry name" value="cupin_PMI_typeII_C"/>
    <property type="match status" value="1"/>
</dbReference>
<dbReference type="InterPro" id="IPR005835">
    <property type="entry name" value="NTP_transferase_dom"/>
</dbReference>
<dbReference type="NCBIfam" id="TIGR01479">
    <property type="entry name" value="GMP_PMI"/>
    <property type="match status" value="1"/>
</dbReference>
<keyword evidence="6" id="KW-0342">GTP-binding</keyword>